<protein>
    <submittedName>
        <fullName evidence="2">DUF3473 domain-containing protein</fullName>
    </submittedName>
</protein>
<dbReference type="Pfam" id="PF01522">
    <property type="entry name" value="Polysacc_deac_1"/>
    <property type="match status" value="1"/>
</dbReference>
<accession>A0A832MM96</accession>
<dbReference type="CDD" id="cd10941">
    <property type="entry name" value="CE4_PuuE_HpPgdA_like_2"/>
    <property type="match status" value="1"/>
</dbReference>
<name>A0A832MM96_UNCEI</name>
<proteinExistence type="predicted"/>
<dbReference type="PANTHER" id="PTHR47561:SF1">
    <property type="entry name" value="POLYSACCHARIDE DEACETYLASE FAMILY PROTEIN (AFU_ORTHOLOGUE AFUA_6G05030)"/>
    <property type="match status" value="1"/>
</dbReference>
<dbReference type="GO" id="GO:0016810">
    <property type="term" value="F:hydrolase activity, acting on carbon-nitrogen (but not peptide) bonds"/>
    <property type="evidence" value="ECO:0007669"/>
    <property type="project" value="InterPro"/>
</dbReference>
<dbReference type="InterPro" id="IPR011330">
    <property type="entry name" value="Glyco_hydro/deAcase_b/a-brl"/>
</dbReference>
<dbReference type="InterPro" id="IPR002509">
    <property type="entry name" value="NODB_dom"/>
</dbReference>
<dbReference type="InterPro" id="IPR045235">
    <property type="entry name" value="PuuE_HpPgdA-like"/>
</dbReference>
<dbReference type="PROSITE" id="PS51677">
    <property type="entry name" value="NODB"/>
    <property type="match status" value="1"/>
</dbReference>
<dbReference type="Pfam" id="PF11959">
    <property type="entry name" value="DUF3473"/>
    <property type="match status" value="1"/>
</dbReference>
<comment type="caution">
    <text evidence="2">The sequence shown here is derived from an EMBL/GenBank/DDBJ whole genome shotgun (WGS) entry which is preliminary data.</text>
</comment>
<feature type="domain" description="NodB homology" evidence="1">
    <location>
        <begin position="27"/>
        <end position="163"/>
    </location>
</feature>
<organism evidence="2">
    <name type="scientific">Eiseniibacteriota bacterium</name>
    <dbReference type="NCBI Taxonomy" id="2212470"/>
    <lineage>
        <taxon>Bacteria</taxon>
        <taxon>Candidatus Eiseniibacteriota</taxon>
    </lineage>
</organism>
<sequence length="295" mass="32213">MTPGSAVHPAALTFDVEDWYHPELTRPRVAPGDPRTVVGAGVEAILALLARHGVRSTFFVLGEVAARHPGVVAAIAAAGHELASHGMTHRPLWALDRESFRRELRDCRAAVRAATGRDDMVGFRAPTFSLDRSTAWAFDVLRDEGFLYDSSVFPMRVRLYGVDGAPRGIYRPAAHDLAAHDPAGAVVEFPVAVGALGPLRLPVGGGFYLRVLPGRLLGAALDRIARERPFNLYLHPWECVADLPRVPLPPADGFITYVGLRSVMPKLERLLARYPFDTMRGILERAGHLAPAREN</sequence>
<dbReference type="PANTHER" id="PTHR47561">
    <property type="entry name" value="POLYSACCHARIDE DEACETYLASE FAMILY PROTEIN (AFU_ORTHOLOGUE AFUA_6G05030)"/>
    <property type="match status" value="1"/>
</dbReference>
<dbReference type="SUPFAM" id="SSF88713">
    <property type="entry name" value="Glycoside hydrolase/deacetylase"/>
    <property type="match status" value="1"/>
</dbReference>
<dbReference type="AlphaFoldDB" id="A0A832MM96"/>
<dbReference type="EMBL" id="DSQF01000018">
    <property type="protein sequence ID" value="HGZ43581.1"/>
    <property type="molecule type" value="Genomic_DNA"/>
</dbReference>
<dbReference type="GO" id="GO:0005975">
    <property type="term" value="P:carbohydrate metabolic process"/>
    <property type="evidence" value="ECO:0007669"/>
    <property type="project" value="InterPro"/>
</dbReference>
<dbReference type="InterPro" id="IPR022560">
    <property type="entry name" value="DUF3473"/>
</dbReference>
<evidence type="ECO:0000313" key="2">
    <source>
        <dbReference type="EMBL" id="HGZ43581.1"/>
    </source>
</evidence>
<dbReference type="Gene3D" id="3.20.20.370">
    <property type="entry name" value="Glycoside hydrolase/deacetylase"/>
    <property type="match status" value="1"/>
</dbReference>
<reference evidence="2" key="1">
    <citation type="journal article" date="2020" name="mSystems">
        <title>Genome- and Community-Level Interaction Insights into Carbon Utilization and Element Cycling Functions of Hydrothermarchaeota in Hydrothermal Sediment.</title>
        <authorList>
            <person name="Zhou Z."/>
            <person name="Liu Y."/>
            <person name="Xu W."/>
            <person name="Pan J."/>
            <person name="Luo Z.H."/>
            <person name="Li M."/>
        </authorList>
    </citation>
    <scope>NUCLEOTIDE SEQUENCE [LARGE SCALE GENOMIC DNA]</scope>
    <source>
        <strain evidence="2">SpSt-381</strain>
    </source>
</reference>
<evidence type="ECO:0000259" key="1">
    <source>
        <dbReference type="PROSITE" id="PS51677"/>
    </source>
</evidence>
<gene>
    <name evidence="2" type="ORF">ENR23_09180</name>
</gene>